<comment type="caution">
    <text evidence="1">The sequence shown here is derived from an EMBL/GenBank/DDBJ whole genome shotgun (WGS) entry which is preliminary data.</text>
</comment>
<protein>
    <submittedName>
        <fullName evidence="1">Uncharacterized protein</fullName>
    </submittedName>
</protein>
<dbReference type="EMBL" id="VSSQ01000739">
    <property type="protein sequence ID" value="MPM00583.1"/>
    <property type="molecule type" value="Genomic_DNA"/>
</dbReference>
<accession>A0A644WDD8</accession>
<proteinExistence type="predicted"/>
<evidence type="ECO:0000313" key="1">
    <source>
        <dbReference type="EMBL" id="MPM00583.1"/>
    </source>
</evidence>
<organism evidence="1">
    <name type="scientific">bioreactor metagenome</name>
    <dbReference type="NCBI Taxonomy" id="1076179"/>
    <lineage>
        <taxon>unclassified sequences</taxon>
        <taxon>metagenomes</taxon>
        <taxon>ecological metagenomes</taxon>
    </lineage>
</organism>
<sequence>MERLTQHTPINFGYAEYELVRGADEQDVISRLGRYEDTGYTPEDFDRLCREMSQIRLSVGADTYEHLREIVYAYKDGYPPCKVGDVVYFIINDYCPMQQKRVKFVQSASIDSISFHKDWWCLNTHHRNYYKEDIGKTMFLTRKEAEIALKEVV</sequence>
<name>A0A644WDD8_9ZZZZ</name>
<gene>
    <name evidence="1" type="ORF">SDC9_46810</name>
</gene>
<reference evidence="1" key="1">
    <citation type="submission" date="2019-08" db="EMBL/GenBank/DDBJ databases">
        <authorList>
            <person name="Kucharzyk K."/>
            <person name="Murdoch R.W."/>
            <person name="Higgins S."/>
            <person name="Loffler F."/>
        </authorList>
    </citation>
    <scope>NUCLEOTIDE SEQUENCE</scope>
</reference>
<dbReference type="AlphaFoldDB" id="A0A644WDD8"/>